<name>A0ABS7ZV07_9GAMM</name>
<comment type="caution">
    <text evidence="1">The sequence shown here is derived from an EMBL/GenBank/DDBJ whole genome shotgun (WGS) entry which is preliminary data.</text>
</comment>
<reference evidence="1 2" key="1">
    <citation type="submission" date="2020-12" db="EMBL/GenBank/DDBJ databases">
        <title>Novel Thalassolituus-related marine hydrocarbonoclastic bacteria mediated algae-derived hydrocarbons mineralization in twilight zone of the northern South China Sea.</title>
        <authorList>
            <person name="Dong C."/>
        </authorList>
    </citation>
    <scope>NUCLEOTIDE SEQUENCE [LARGE SCALE GENOMIC DNA]</scope>
    <source>
        <strain evidence="1 2">IMCC1826</strain>
    </source>
</reference>
<organism evidence="1 2">
    <name type="scientific">Thalassolituus marinus</name>
    <dbReference type="NCBI Taxonomy" id="671053"/>
    <lineage>
        <taxon>Bacteria</taxon>
        <taxon>Pseudomonadati</taxon>
        <taxon>Pseudomonadota</taxon>
        <taxon>Gammaproteobacteria</taxon>
        <taxon>Oceanospirillales</taxon>
        <taxon>Oceanospirillaceae</taxon>
        <taxon>Thalassolituus</taxon>
    </lineage>
</organism>
<gene>
    <name evidence="1" type="ORF">I9W95_17645</name>
</gene>
<protein>
    <submittedName>
        <fullName evidence="1">Uncharacterized protein</fullName>
    </submittedName>
</protein>
<keyword evidence="2" id="KW-1185">Reference proteome</keyword>
<proteinExistence type="predicted"/>
<sequence>MILDKLRYRTDNPQDDHPGLGESDALKPLDKTRIRAQLTFLDPNSITDRERAVHILLSRIRDYYSVAGYVGPEMSKYSELGCVLGEWIIERGYQPWREKVVLTNNYAWANPEKIFKRARFLCFQSALRLAAWEVTTIVPESEEAIKRAYWCAYSSLTQMTPRWPMIRNRYGSKRMRIILETRMREISQMQLVAGSAAWLGSFKSMSDKRGAA</sequence>
<evidence type="ECO:0000313" key="1">
    <source>
        <dbReference type="EMBL" id="MCA6065425.1"/>
    </source>
</evidence>
<evidence type="ECO:0000313" key="2">
    <source>
        <dbReference type="Proteomes" id="UP000714380"/>
    </source>
</evidence>
<accession>A0ABS7ZV07</accession>
<dbReference type="EMBL" id="JAEDAH010000105">
    <property type="protein sequence ID" value="MCA6065425.1"/>
    <property type="molecule type" value="Genomic_DNA"/>
</dbReference>
<dbReference type="RefSeq" id="WP_225677350.1">
    <property type="nucleotide sequence ID" value="NZ_JAEDAH010000105.1"/>
</dbReference>
<dbReference type="Proteomes" id="UP000714380">
    <property type="component" value="Unassembled WGS sequence"/>
</dbReference>